<dbReference type="Gene3D" id="3.40.250.10">
    <property type="entry name" value="Rhodanese-like domain"/>
    <property type="match status" value="3"/>
</dbReference>
<protein>
    <submittedName>
        <fullName evidence="3">Thiosulfate/3-mercaptopyruvate sulfurtransferase</fullName>
    </submittedName>
</protein>
<feature type="domain" description="Rhodanese" evidence="2">
    <location>
        <begin position="156"/>
        <end position="267"/>
    </location>
</feature>
<proteinExistence type="predicted"/>
<dbReference type="InterPro" id="IPR001763">
    <property type="entry name" value="Rhodanese-like_dom"/>
</dbReference>
<evidence type="ECO:0000313" key="3">
    <source>
        <dbReference type="EMBL" id="SMO60112.1"/>
    </source>
</evidence>
<dbReference type="AlphaFoldDB" id="A0A521CKZ0"/>
<evidence type="ECO:0000313" key="4">
    <source>
        <dbReference type="Proteomes" id="UP000317593"/>
    </source>
</evidence>
<dbReference type="OrthoDB" id="9770030at2"/>
<name>A0A521CKZ0_9BACT</name>
<dbReference type="Proteomes" id="UP000317593">
    <property type="component" value="Unassembled WGS sequence"/>
</dbReference>
<organism evidence="3 4">
    <name type="scientific">Fodinibius sediminis</name>
    <dbReference type="NCBI Taxonomy" id="1214077"/>
    <lineage>
        <taxon>Bacteria</taxon>
        <taxon>Pseudomonadati</taxon>
        <taxon>Balneolota</taxon>
        <taxon>Balneolia</taxon>
        <taxon>Balneolales</taxon>
        <taxon>Balneolaceae</taxon>
        <taxon>Fodinibius</taxon>
    </lineage>
</organism>
<dbReference type="SUPFAM" id="SSF52821">
    <property type="entry name" value="Rhodanese/Cell cycle control phosphatase"/>
    <property type="match status" value="3"/>
</dbReference>
<dbReference type="Pfam" id="PF00581">
    <property type="entry name" value="Rhodanese"/>
    <property type="match status" value="3"/>
</dbReference>
<dbReference type="InterPro" id="IPR001307">
    <property type="entry name" value="Thiosulphate_STrfase_CS"/>
</dbReference>
<keyword evidence="4" id="KW-1185">Reference proteome</keyword>
<keyword evidence="3" id="KW-0670">Pyruvate</keyword>
<gene>
    <name evidence="3" type="ORF">SAMN06265218_106176</name>
</gene>
<dbReference type="InterPro" id="IPR051126">
    <property type="entry name" value="Thiosulfate_sulfurtransferase"/>
</dbReference>
<dbReference type="EMBL" id="FXTH01000006">
    <property type="protein sequence ID" value="SMO60112.1"/>
    <property type="molecule type" value="Genomic_DNA"/>
</dbReference>
<sequence length="518" mass="59374">MKTLSTKELISKLEESNALLIDVRPIAAYNGWTLQNEQRGGHIPGAKSIPLPWTQYMDWIEVLEEKNISREQPVVVYGYDNDDGWQMDQKLDELGFQQVMIYNDFMEEWTANADLPLDQLPRYRHLVYPEWIKQLIDGQQPPHYNNNDYVVCHSHYDHIEDYHRGHIPGAIPLDTNSLESTETWNRRTPEELRATLENLGIRHDTTVVIYGRFSAPVYDEEKFPGKSAGHLGALRCAAIMLYAGVEDIRILNGGITSWEAEGYELSTEQHEPTPVDGFGTAVPARPEYMIDTPEAKQLLKSNEGELVSIRSWEEFIGNRSGYHYIEKKGRIPGATFGNCGSDAYHMENYRNFDHTMREYREIASAWKEGGITPDKHVAFYCGTGWRGSEAFINAWLMEWPKISVYDGGWFEWCNDPENPIESGRPDHLAIKGGVNKKRIKEHSFIPSSLELRCSGPNSFGRFFNSITFKGIEQRHGYNKYLKLHSSSTVVAHIYRIPAKLGMHHRDGTDHNHRENKAG</sequence>
<dbReference type="PANTHER" id="PTHR43855">
    <property type="entry name" value="THIOSULFATE SULFURTRANSFERASE"/>
    <property type="match status" value="1"/>
</dbReference>
<accession>A0A521CKZ0</accession>
<dbReference type="PROSITE" id="PS00380">
    <property type="entry name" value="RHODANESE_1"/>
    <property type="match status" value="1"/>
</dbReference>
<dbReference type="GO" id="GO:0004792">
    <property type="term" value="F:thiosulfate-cyanide sulfurtransferase activity"/>
    <property type="evidence" value="ECO:0007669"/>
    <property type="project" value="InterPro"/>
</dbReference>
<dbReference type="PANTHER" id="PTHR43855:SF1">
    <property type="entry name" value="THIOSULFATE SULFURTRANSFERASE"/>
    <property type="match status" value="1"/>
</dbReference>
<keyword evidence="1" id="KW-0677">Repeat</keyword>
<dbReference type="SMART" id="SM00450">
    <property type="entry name" value="RHOD"/>
    <property type="match status" value="3"/>
</dbReference>
<reference evidence="3 4" key="1">
    <citation type="submission" date="2017-05" db="EMBL/GenBank/DDBJ databases">
        <authorList>
            <person name="Varghese N."/>
            <person name="Submissions S."/>
        </authorList>
    </citation>
    <scope>NUCLEOTIDE SEQUENCE [LARGE SCALE GENOMIC DNA]</scope>
    <source>
        <strain evidence="3 4">DSM 21194</strain>
    </source>
</reference>
<evidence type="ECO:0000256" key="1">
    <source>
        <dbReference type="ARBA" id="ARBA00022737"/>
    </source>
</evidence>
<dbReference type="CDD" id="cd00158">
    <property type="entry name" value="RHOD"/>
    <property type="match status" value="1"/>
</dbReference>
<feature type="domain" description="Rhodanese" evidence="2">
    <location>
        <begin position="300"/>
        <end position="421"/>
    </location>
</feature>
<dbReference type="PROSITE" id="PS50206">
    <property type="entry name" value="RHODANESE_3"/>
    <property type="match status" value="3"/>
</dbReference>
<evidence type="ECO:0000259" key="2">
    <source>
        <dbReference type="PROSITE" id="PS50206"/>
    </source>
</evidence>
<dbReference type="CDD" id="cd01448">
    <property type="entry name" value="TST_Repeat_1"/>
    <property type="match status" value="1"/>
</dbReference>
<dbReference type="InterPro" id="IPR036873">
    <property type="entry name" value="Rhodanese-like_dom_sf"/>
</dbReference>
<dbReference type="RefSeq" id="WP_142714162.1">
    <property type="nucleotide sequence ID" value="NZ_FXTH01000006.1"/>
</dbReference>
<keyword evidence="3" id="KW-0808">Transferase</keyword>
<feature type="domain" description="Rhodanese" evidence="2">
    <location>
        <begin position="14"/>
        <end position="118"/>
    </location>
</feature>